<feature type="domain" description="C2H2-type" evidence="6">
    <location>
        <begin position="229"/>
        <end position="257"/>
    </location>
</feature>
<evidence type="ECO:0000256" key="5">
    <source>
        <dbReference type="SAM" id="MobiDB-lite"/>
    </source>
</evidence>
<dbReference type="GO" id="GO:0000978">
    <property type="term" value="F:RNA polymerase II cis-regulatory region sequence-specific DNA binding"/>
    <property type="evidence" value="ECO:0007669"/>
    <property type="project" value="TreeGrafter"/>
</dbReference>
<proteinExistence type="predicted"/>
<feature type="region of interest" description="Disordered" evidence="5">
    <location>
        <begin position="121"/>
        <end position="194"/>
    </location>
</feature>
<dbReference type="AlphaFoldDB" id="A0AAD5XVX8"/>
<dbReference type="Gene3D" id="3.30.160.60">
    <property type="entry name" value="Classic Zinc Finger"/>
    <property type="match status" value="2"/>
</dbReference>
<keyword evidence="8" id="KW-1185">Reference proteome</keyword>
<evidence type="ECO:0000313" key="8">
    <source>
        <dbReference type="Proteomes" id="UP001211065"/>
    </source>
</evidence>
<reference evidence="7" key="1">
    <citation type="submission" date="2020-05" db="EMBL/GenBank/DDBJ databases">
        <title>Phylogenomic resolution of chytrid fungi.</title>
        <authorList>
            <person name="Stajich J.E."/>
            <person name="Amses K."/>
            <person name="Simmons R."/>
            <person name="Seto K."/>
            <person name="Myers J."/>
            <person name="Bonds A."/>
            <person name="Quandt C.A."/>
            <person name="Barry K."/>
            <person name="Liu P."/>
            <person name="Grigoriev I."/>
            <person name="Longcore J.E."/>
            <person name="James T.Y."/>
        </authorList>
    </citation>
    <scope>NUCLEOTIDE SEQUENCE</scope>
    <source>
        <strain evidence="7">JEL0476</strain>
    </source>
</reference>
<feature type="domain" description="C2H2-type" evidence="6">
    <location>
        <begin position="199"/>
        <end position="228"/>
    </location>
</feature>
<dbReference type="EMBL" id="JADGJW010000272">
    <property type="protein sequence ID" value="KAJ3220807.1"/>
    <property type="molecule type" value="Genomic_DNA"/>
</dbReference>
<accession>A0AAD5XVX8</accession>
<dbReference type="GO" id="GO:0000981">
    <property type="term" value="F:DNA-binding transcription factor activity, RNA polymerase II-specific"/>
    <property type="evidence" value="ECO:0007669"/>
    <property type="project" value="TreeGrafter"/>
</dbReference>
<keyword evidence="1" id="KW-0479">Metal-binding</keyword>
<dbReference type="InterPro" id="IPR036236">
    <property type="entry name" value="Znf_C2H2_sf"/>
</dbReference>
<dbReference type="InterPro" id="IPR013087">
    <property type="entry name" value="Znf_C2H2_type"/>
</dbReference>
<dbReference type="PANTHER" id="PTHR23235">
    <property type="entry name" value="KRUEPPEL-LIKE TRANSCRIPTION FACTOR"/>
    <property type="match status" value="1"/>
</dbReference>
<dbReference type="PROSITE" id="PS50157">
    <property type="entry name" value="ZINC_FINGER_C2H2_2"/>
    <property type="match status" value="3"/>
</dbReference>
<feature type="domain" description="C2H2-type" evidence="6">
    <location>
        <begin position="258"/>
        <end position="276"/>
    </location>
</feature>
<dbReference type="SUPFAM" id="SSF57667">
    <property type="entry name" value="beta-beta-alpha zinc fingers"/>
    <property type="match status" value="1"/>
</dbReference>
<protein>
    <recommendedName>
        <fullName evidence="6">C2H2-type domain-containing protein</fullName>
    </recommendedName>
</protein>
<feature type="region of interest" description="Disordered" evidence="5">
    <location>
        <begin position="1"/>
        <end position="37"/>
    </location>
</feature>
<dbReference type="Pfam" id="PF00096">
    <property type="entry name" value="zf-C2H2"/>
    <property type="match status" value="2"/>
</dbReference>
<feature type="compositionally biased region" description="Basic residues" evidence="5">
    <location>
        <begin position="167"/>
        <end position="177"/>
    </location>
</feature>
<evidence type="ECO:0000256" key="4">
    <source>
        <dbReference type="PROSITE-ProRule" id="PRU00042"/>
    </source>
</evidence>
<comment type="caution">
    <text evidence="7">The sequence shown here is derived from an EMBL/GenBank/DDBJ whole genome shotgun (WGS) entry which is preliminary data.</text>
</comment>
<evidence type="ECO:0000313" key="7">
    <source>
        <dbReference type="EMBL" id="KAJ3220807.1"/>
    </source>
</evidence>
<dbReference type="PANTHER" id="PTHR23235:SF120">
    <property type="entry name" value="KRUPPEL-LIKE FACTOR 15"/>
    <property type="match status" value="1"/>
</dbReference>
<dbReference type="SMART" id="SM00355">
    <property type="entry name" value="ZnF_C2H2"/>
    <property type="match status" value="3"/>
</dbReference>
<evidence type="ECO:0000256" key="2">
    <source>
        <dbReference type="ARBA" id="ARBA00022771"/>
    </source>
</evidence>
<dbReference type="Proteomes" id="UP001211065">
    <property type="component" value="Unassembled WGS sequence"/>
</dbReference>
<sequence>MNTGISPRKTLDSALSNNSTSENSNLKPDSTNPNYAQSANQELNNEQTTFLQHDFYHHNSPVHIDNFNSNNNHHQYLANYRVSHNILPPFQQQFQLNPDPSHFANHSIYDYNDTYPPQHHQQFYHQQSHMPPMENSNLHHHSPTDTSQIQQENLMLPINPLPNSKKSSLKKKSKIKGVVKSESGAENSEEAEGGELGSIPCTFSGCSKKFKKSCHMKSHLKIHNTERSFTCDICSTAFRRSHDLKRHIQSLHDVIKKWGCVTCGKRFARTDALKRHINRAGVACFNSKTDVIDITNQPLTPQHHSQMLKEE</sequence>
<name>A0AAD5XVX8_9FUNG</name>
<gene>
    <name evidence="7" type="ORF">HK099_004006</name>
</gene>
<feature type="compositionally biased region" description="Polar residues" evidence="5">
    <location>
        <begin position="26"/>
        <end position="37"/>
    </location>
</feature>
<feature type="compositionally biased region" description="Low complexity" evidence="5">
    <location>
        <begin position="16"/>
        <end position="25"/>
    </location>
</feature>
<dbReference type="GO" id="GO:0008270">
    <property type="term" value="F:zinc ion binding"/>
    <property type="evidence" value="ECO:0007669"/>
    <property type="project" value="UniProtKB-KW"/>
</dbReference>
<evidence type="ECO:0000256" key="3">
    <source>
        <dbReference type="ARBA" id="ARBA00022833"/>
    </source>
</evidence>
<evidence type="ECO:0000256" key="1">
    <source>
        <dbReference type="ARBA" id="ARBA00022723"/>
    </source>
</evidence>
<keyword evidence="2 4" id="KW-0863">Zinc-finger</keyword>
<keyword evidence="3" id="KW-0862">Zinc</keyword>
<evidence type="ECO:0000259" key="6">
    <source>
        <dbReference type="PROSITE" id="PS50157"/>
    </source>
</evidence>
<feature type="compositionally biased region" description="Polar residues" evidence="5">
    <location>
        <begin position="144"/>
        <end position="153"/>
    </location>
</feature>
<organism evidence="7 8">
    <name type="scientific">Clydaea vesicula</name>
    <dbReference type="NCBI Taxonomy" id="447962"/>
    <lineage>
        <taxon>Eukaryota</taxon>
        <taxon>Fungi</taxon>
        <taxon>Fungi incertae sedis</taxon>
        <taxon>Chytridiomycota</taxon>
        <taxon>Chytridiomycota incertae sedis</taxon>
        <taxon>Chytridiomycetes</taxon>
        <taxon>Lobulomycetales</taxon>
        <taxon>Lobulomycetaceae</taxon>
        <taxon>Clydaea</taxon>
    </lineage>
</organism>
<dbReference type="PROSITE" id="PS00028">
    <property type="entry name" value="ZINC_FINGER_C2H2_1"/>
    <property type="match status" value="2"/>
</dbReference>